<dbReference type="InParanoid" id="A0A2J6SZN4"/>
<dbReference type="InterPro" id="IPR029068">
    <property type="entry name" value="Glyas_Bleomycin-R_OHBP_Dase"/>
</dbReference>
<reference evidence="1 2" key="1">
    <citation type="submission" date="2016-04" db="EMBL/GenBank/DDBJ databases">
        <title>A degradative enzymes factory behind the ericoid mycorrhizal symbiosis.</title>
        <authorList>
            <consortium name="DOE Joint Genome Institute"/>
            <person name="Martino E."/>
            <person name="Morin E."/>
            <person name="Grelet G."/>
            <person name="Kuo A."/>
            <person name="Kohler A."/>
            <person name="Daghino S."/>
            <person name="Barry K."/>
            <person name="Choi C."/>
            <person name="Cichocki N."/>
            <person name="Clum A."/>
            <person name="Copeland A."/>
            <person name="Hainaut M."/>
            <person name="Haridas S."/>
            <person name="Labutti K."/>
            <person name="Lindquist E."/>
            <person name="Lipzen A."/>
            <person name="Khouja H.-R."/>
            <person name="Murat C."/>
            <person name="Ohm R."/>
            <person name="Olson A."/>
            <person name="Spatafora J."/>
            <person name="Veneault-Fourrey C."/>
            <person name="Henrissat B."/>
            <person name="Grigoriev I."/>
            <person name="Martin F."/>
            <person name="Perotto S."/>
        </authorList>
    </citation>
    <scope>NUCLEOTIDE SEQUENCE [LARGE SCALE GENOMIC DNA]</scope>
    <source>
        <strain evidence="1 2">E</strain>
    </source>
</reference>
<gene>
    <name evidence="1" type="ORF">K444DRAFT_535733</name>
</gene>
<dbReference type="AlphaFoldDB" id="A0A2J6SZN4"/>
<sequence>MKIDHGGIVVPTEKLDGVVNFLIATLGHMGFKEIMRPIPTAVGMGDTGPYFWVQGCAMDDVTAKEISKRQHTAFTAETVEQVQQFHEAALKAGATDNGAPGPRNHYHPGYYGAFVRDPVCGINFEVVIHDHQG</sequence>
<dbReference type="GeneID" id="36583396"/>
<dbReference type="Proteomes" id="UP000235371">
    <property type="component" value="Unassembled WGS sequence"/>
</dbReference>
<proteinExistence type="predicted"/>
<organism evidence="1 2">
    <name type="scientific">Hyaloscypha bicolor E</name>
    <dbReference type="NCBI Taxonomy" id="1095630"/>
    <lineage>
        <taxon>Eukaryota</taxon>
        <taxon>Fungi</taxon>
        <taxon>Dikarya</taxon>
        <taxon>Ascomycota</taxon>
        <taxon>Pezizomycotina</taxon>
        <taxon>Leotiomycetes</taxon>
        <taxon>Helotiales</taxon>
        <taxon>Hyaloscyphaceae</taxon>
        <taxon>Hyaloscypha</taxon>
        <taxon>Hyaloscypha bicolor</taxon>
    </lineage>
</organism>
<evidence type="ECO:0000313" key="1">
    <source>
        <dbReference type="EMBL" id="PMD56235.1"/>
    </source>
</evidence>
<dbReference type="OrthoDB" id="10249419at2759"/>
<evidence type="ECO:0000313" key="2">
    <source>
        <dbReference type="Proteomes" id="UP000235371"/>
    </source>
</evidence>
<name>A0A2J6SZN4_9HELO</name>
<dbReference type="STRING" id="1095630.A0A2J6SZN4"/>
<keyword evidence="2" id="KW-1185">Reference proteome</keyword>
<dbReference type="SUPFAM" id="SSF54593">
    <property type="entry name" value="Glyoxalase/Bleomycin resistance protein/Dihydroxybiphenyl dioxygenase"/>
    <property type="match status" value="1"/>
</dbReference>
<dbReference type="EMBL" id="KZ613848">
    <property type="protein sequence ID" value="PMD56235.1"/>
    <property type="molecule type" value="Genomic_DNA"/>
</dbReference>
<dbReference type="RefSeq" id="XP_024733139.1">
    <property type="nucleotide sequence ID" value="XM_024875316.1"/>
</dbReference>
<dbReference type="PANTHER" id="PTHR35006:SF2">
    <property type="entry name" value="GLYOXALASE FAMILY PROTEIN (AFU_ORTHOLOGUE AFUA_5G14830)"/>
    <property type="match status" value="1"/>
</dbReference>
<dbReference type="Gene3D" id="3.10.180.10">
    <property type="entry name" value="2,3-Dihydroxybiphenyl 1,2-Dioxygenase, domain 1"/>
    <property type="match status" value="1"/>
</dbReference>
<protein>
    <submittedName>
        <fullName evidence="1">Uncharacterized protein</fullName>
    </submittedName>
</protein>
<accession>A0A2J6SZN4</accession>
<dbReference type="PANTHER" id="PTHR35006">
    <property type="entry name" value="GLYOXALASE FAMILY PROTEIN (AFU_ORTHOLOGUE AFUA_5G14830)"/>
    <property type="match status" value="1"/>
</dbReference>